<keyword evidence="4" id="KW-1185">Reference proteome</keyword>
<dbReference type="Gene3D" id="3.40.309.10">
    <property type="entry name" value="Aldehyde Dehydrogenase, Chain A, domain 2"/>
    <property type="match status" value="1"/>
</dbReference>
<dbReference type="GO" id="GO:0016620">
    <property type="term" value="F:oxidoreductase activity, acting on the aldehyde or oxo group of donors, NAD or NADP as acceptor"/>
    <property type="evidence" value="ECO:0007669"/>
    <property type="project" value="InterPro"/>
</dbReference>
<reference evidence="3 4" key="1">
    <citation type="submission" date="2020-12" db="EMBL/GenBank/DDBJ databases">
        <title>Metabolic potential, ecology and presence of endohyphal bacteria is reflected in genomic diversity of Mucoromycotina.</title>
        <authorList>
            <person name="Muszewska A."/>
            <person name="Okrasinska A."/>
            <person name="Steczkiewicz K."/>
            <person name="Drgas O."/>
            <person name="Orlowska M."/>
            <person name="Perlinska-Lenart U."/>
            <person name="Aleksandrzak-Piekarczyk T."/>
            <person name="Szatraj K."/>
            <person name="Zielenkiewicz U."/>
            <person name="Pilsyk S."/>
            <person name="Malc E."/>
            <person name="Mieczkowski P."/>
            <person name="Kruszewska J.S."/>
            <person name="Biernat P."/>
            <person name="Pawlowska J."/>
        </authorList>
    </citation>
    <scope>NUCLEOTIDE SEQUENCE [LARGE SCALE GENOMIC DNA]</scope>
    <source>
        <strain evidence="3 4">CBS 142.35</strain>
    </source>
</reference>
<gene>
    <name evidence="3" type="ORF">INT45_013527</name>
</gene>
<proteinExistence type="inferred from homology"/>
<comment type="similarity">
    <text evidence="1">Belongs to the aldehyde dehydrogenase family.</text>
</comment>
<evidence type="ECO:0000313" key="4">
    <source>
        <dbReference type="Proteomes" id="UP000646827"/>
    </source>
</evidence>
<name>A0A8H7S564_9FUNG</name>
<organism evidence="3 4">
    <name type="scientific">Circinella minor</name>
    <dbReference type="NCBI Taxonomy" id="1195481"/>
    <lineage>
        <taxon>Eukaryota</taxon>
        <taxon>Fungi</taxon>
        <taxon>Fungi incertae sedis</taxon>
        <taxon>Mucoromycota</taxon>
        <taxon>Mucoromycotina</taxon>
        <taxon>Mucoromycetes</taxon>
        <taxon>Mucorales</taxon>
        <taxon>Lichtheimiaceae</taxon>
        <taxon>Circinella</taxon>
    </lineage>
</organism>
<dbReference type="PANTHER" id="PTHR11699">
    <property type="entry name" value="ALDEHYDE DEHYDROGENASE-RELATED"/>
    <property type="match status" value="1"/>
</dbReference>
<dbReference type="SUPFAM" id="SSF53720">
    <property type="entry name" value="ALDH-like"/>
    <property type="match status" value="1"/>
</dbReference>
<evidence type="ECO:0000256" key="1">
    <source>
        <dbReference type="ARBA" id="ARBA00009986"/>
    </source>
</evidence>
<comment type="caution">
    <text evidence="3">The sequence shown here is derived from an EMBL/GenBank/DDBJ whole genome shotgun (WGS) entry which is preliminary data.</text>
</comment>
<feature type="non-terminal residue" evidence="3">
    <location>
        <position position="1"/>
    </location>
</feature>
<dbReference type="InterPro" id="IPR016163">
    <property type="entry name" value="Ald_DH_C"/>
</dbReference>
<feature type="domain" description="Aldehyde dehydrogenase" evidence="2">
    <location>
        <begin position="1"/>
        <end position="131"/>
    </location>
</feature>
<dbReference type="InterPro" id="IPR015590">
    <property type="entry name" value="Aldehyde_DH_dom"/>
</dbReference>
<dbReference type="EMBL" id="JAEPRB010000072">
    <property type="protein sequence ID" value="KAG2222896.1"/>
    <property type="molecule type" value="Genomic_DNA"/>
</dbReference>
<protein>
    <recommendedName>
        <fullName evidence="2">Aldehyde dehydrogenase domain-containing protein</fullName>
    </recommendedName>
</protein>
<dbReference type="AlphaFoldDB" id="A0A8H7S564"/>
<evidence type="ECO:0000259" key="2">
    <source>
        <dbReference type="Pfam" id="PF00171"/>
    </source>
</evidence>
<accession>A0A8H7S564</accession>
<sequence>GNPFDRDTFQGPRISENQFNSVMNYIDIDKNECATCYLGGNKVGDMGYFIESTIFTDLHIVYDNRCHTGYAYIVKEEIFGPVVAISKFNDADNVIAQANDITYGLAAAVHTSNITHAITISNALEAGSVLIINMHL</sequence>
<evidence type="ECO:0000313" key="3">
    <source>
        <dbReference type="EMBL" id="KAG2222896.1"/>
    </source>
</evidence>
<dbReference type="Proteomes" id="UP000646827">
    <property type="component" value="Unassembled WGS sequence"/>
</dbReference>
<dbReference type="OrthoDB" id="2353910at2759"/>
<dbReference type="InterPro" id="IPR016161">
    <property type="entry name" value="Ald_DH/histidinol_DH"/>
</dbReference>
<dbReference type="Pfam" id="PF00171">
    <property type="entry name" value="Aldedh"/>
    <property type="match status" value="1"/>
</dbReference>